<feature type="binding site" evidence="10">
    <location>
        <position position="267"/>
    </location>
    <ligand>
        <name>UDP-N-acetyl-alpha-D-glucosamine</name>
        <dbReference type="ChEBI" id="CHEBI:57705"/>
    </ligand>
</feature>
<reference evidence="13 14" key="1">
    <citation type="journal article" date="2016" name="Nat. Commun.">
        <title>Thousands of microbial genomes shed light on interconnected biogeochemical processes in an aquifer system.</title>
        <authorList>
            <person name="Anantharaman K."/>
            <person name="Brown C.T."/>
            <person name="Hug L.A."/>
            <person name="Sharon I."/>
            <person name="Castelle C.J."/>
            <person name="Probst A.J."/>
            <person name="Thomas B.C."/>
            <person name="Singh A."/>
            <person name="Wilkins M.J."/>
            <person name="Karaoz U."/>
            <person name="Brodie E.L."/>
            <person name="Williams K.H."/>
            <person name="Hubbard S.S."/>
            <person name="Banfield J.F."/>
        </authorList>
    </citation>
    <scope>NUCLEOTIDE SEQUENCE [LARGE SCALE GENOMIC DNA]</scope>
</reference>
<keyword evidence="5 10" id="KW-0133">Cell shape</keyword>
<keyword evidence="8 10" id="KW-0131">Cell cycle</keyword>
<dbReference type="AlphaFoldDB" id="A0A1F7RP82"/>
<keyword evidence="3 10" id="KW-0328">Glycosyltransferase</keyword>
<organism evidence="13 14">
    <name type="scientific">Candidatus Schekmanbacteria bacterium RBG_13_48_7</name>
    <dbReference type="NCBI Taxonomy" id="1817878"/>
    <lineage>
        <taxon>Bacteria</taxon>
        <taxon>Candidatus Schekmaniibacteriota</taxon>
    </lineage>
</organism>
<sequence length="378" mass="42285">MTKKVQNFVIVCGGTGGHIYPGLAVASGIRKKFKEASIHFIGTYNRMESKIIPETGYPFYGISVEGIQRRMDWVGIKKNVKSLLLLVSGIPLWQSLRILSKIKPQAVFATGGYFSGPVIFASYILKIPCISLEPNVVPGLANRLAAPFLKKIIITHQESSIYFRRKDKCVKIGTPVRPEIFATNRNEALKNFHLDPDRITILIMGGSLGAKNINDSIQELLRMIKNNENHLKEKIQIIHSIGKRHYQDYIEYLVDTGEINYQPLEYIEHMDQLLPAVDLFIGRSGATSIAEATSLGIPMILIPWRGVNQAANAEVLAKNGAAELIYDDELTSGKLYQFITDFVIHPQKREQMVQNSQQQGNPNAAEEIADLLIQISNK</sequence>
<dbReference type="GO" id="GO:0008360">
    <property type="term" value="P:regulation of cell shape"/>
    <property type="evidence" value="ECO:0007669"/>
    <property type="project" value="UniProtKB-KW"/>
</dbReference>
<feature type="domain" description="Glycosyltransferase family 28 N-terminal" evidence="11">
    <location>
        <begin position="8"/>
        <end position="153"/>
    </location>
</feature>
<dbReference type="NCBIfam" id="TIGR01133">
    <property type="entry name" value="murG"/>
    <property type="match status" value="1"/>
</dbReference>
<keyword evidence="4 10" id="KW-0808">Transferase</keyword>
<dbReference type="PANTHER" id="PTHR21015:SF22">
    <property type="entry name" value="GLYCOSYLTRANSFERASE"/>
    <property type="match status" value="1"/>
</dbReference>
<dbReference type="EMBL" id="MGDD01000278">
    <property type="protein sequence ID" value="OGL43362.1"/>
    <property type="molecule type" value="Genomic_DNA"/>
</dbReference>
<comment type="catalytic activity">
    <reaction evidence="10">
        <text>di-trans,octa-cis-undecaprenyl diphospho-N-acetyl-alpha-D-muramoyl-L-alanyl-D-glutamyl-meso-2,6-diaminopimeloyl-D-alanyl-D-alanine + UDP-N-acetyl-alpha-D-glucosamine = di-trans,octa-cis-undecaprenyl diphospho-[N-acetyl-alpha-D-glucosaminyl-(1-&gt;4)]-N-acetyl-alpha-D-muramoyl-L-alanyl-D-glutamyl-meso-2,6-diaminopimeloyl-D-alanyl-D-alanine + UDP + H(+)</text>
        <dbReference type="Rhea" id="RHEA:31227"/>
        <dbReference type="ChEBI" id="CHEBI:15378"/>
        <dbReference type="ChEBI" id="CHEBI:57705"/>
        <dbReference type="ChEBI" id="CHEBI:58223"/>
        <dbReference type="ChEBI" id="CHEBI:61387"/>
        <dbReference type="ChEBI" id="CHEBI:61388"/>
        <dbReference type="EC" id="2.4.1.227"/>
    </reaction>
</comment>
<evidence type="ECO:0000256" key="7">
    <source>
        <dbReference type="ARBA" id="ARBA00023136"/>
    </source>
</evidence>
<comment type="pathway">
    <text evidence="10">Cell wall biogenesis; peptidoglycan biosynthesis.</text>
</comment>
<dbReference type="Pfam" id="PF03033">
    <property type="entry name" value="Glyco_transf_28"/>
    <property type="match status" value="1"/>
</dbReference>
<keyword evidence="1 10" id="KW-1003">Cell membrane</keyword>
<evidence type="ECO:0000256" key="8">
    <source>
        <dbReference type="ARBA" id="ARBA00023306"/>
    </source>
</evidence>
<dbReference type="Proteomes" id="UP000179266">
    <property type="component" value="Unassembled WGS sequence"/>
</dbReference>
<keyword evidence="6 10" id="KW-0573">Peptidoglycan synthesis</keyword>
<evidence type="ECO:0000256" key="3">
    <source>
        <dbReference type="ARBA" id="ARBA00022676"/>
    </source>
</evidence>
<evidence type="ECO:0000256" key="4">
    <source>
        <dbReference type="ARBA" id="ARBA00022679"/>
    </source>
</evidence>
<comment type="caution">
    <text evidence="10">Lacks conserved residue(s) required for the propagation of feature annotation.</text>
</comment>
<evidence type="ECO:0000256" key="9">
    <source>
        <dbReference type="ARBA" id="ARBA00023316"/>
    </source>
</evidence>
<feature type="domain" description="Glycosyl transferase family 28 C-terminal" evidence="12">
    <location>
        <begin position="200"/>
        <end position="367"/>
    </location>
</feature>
<comment type="function">
    <text evidence="10">Cell wall formation. Catalyzes the transfer of a GlcNAc subunit on undecaprenyl-pyrophosphoryl-MurNAc-pentapeptide (lipid intermediate I) to form undecaprenyl-pyrophosphoryl-MurNAc-(pentapeptide)GlcNAc (lipid intermediate II).</text>
</comment>
<dbReference type="HAMAP" id="MF_00033">
    <property type="entry name" value="MurG"/>
    <property type="match status" value="1"/>
</dbReference>
<evidence type="ECO:0000256" key="10">
    <source>
        <dbReference type="HAMAP-Rule" id="MF_00033"/>
    </source>
</evidence>
<evidence type="ECO:0000259" key="12">
    <source>
        <dbReference type="Pfam" id="PF04101"/>
    </source>
</evidence>
<evidence type="ECO:0000256" key="1">
    <source>
        <dbReference type="ARBA" id="ARBA00022475"/>
    </source>
</evidence>
<feature type="binding site" evidence="10">
    <location>
        <position position="177"/>
    </location>
    <ligand>
        <name>UDP-N-acetyl-alpha-D-glucosamine</name>
        <dbReference type="ChEBI" id="CHEBI:57705"/>
    </ligand>
</feature>
<dbReference type="CDD" id="cd03785">
    <property type="entry name" value="GT28_MurG"/>
    <property type="match status" value="1"/>
</dbReference>
<dbReference type="EC" id="2.4.1.227" evidence="10"/>
<name>A0A1F7RP82_9BACT</name>
<comment type="caution">
    <text evidence="13">The sequence shown here is derived from an EMBL/GenBank/DDBJ whole genome shotgun (WGS) entry which is preliminary data.</text>
</comment>
<evidence type="ECO:0000256" key="5">
    <source>
        <dbReference type="ARBA" id="ARBA00022960"/>
    </source>
</evidence>
<evidence type="ECO:0000256" key="2">
    <source>
        <dbReference type="ARBA" id="ARBA00022618"/>
    </source>
</evidence>
<dbReference type="GO" id="GO:0050511">
    <property type="term" value="F:undecaprenyldiphospho-muramoylpentapeptide beta-N-acetylglucosaminyltransferase activity"/>
    <property type="evidence" value="ECO:0007669"/>
    <property type="project" value="UniProtKB-UniRule"/>
</dbReference>
<keyword evidence="2 10" id="KW-0132">Cell division</keyword>
<feature type="binding site" evidence="10">
    <location>
        <position position="309"/>
    </location>
    <ligand>
        <name>UDP-N-acetyl-alpha-D-glucosamine</name>
        <dbReference type="ChEBI" id="CHEBI:57705"/>
    </ligand>
</feature>
<dbReference type="SUPFAM" id="SSF53756">
    <property type="entry name" value="UDP-Glycosyltransferase/glycogen phosphorylase"/>
    <property type="match status" value="1"/>
</dbReference>
<keyword evidence="7 10" id="KW-0472">Membrane</keyword>
<evidence type="ECO:0000256" key="6">
    <source>
        <dbReference type="ARBA" id="ARBA00022984"/>
    </source>
</evidence>
<proteinExistence type="inferred from homology"/>
<dbReference type="Gene3D" id="3.40.50.2000">
    <property type="entry name" value="Glycogen Phosphorylase B"/>
    <property type="match status" value="2"/>
</dbReference>
<feature type="binding site" evidence="10">
    <location>
        <position position="207"/>
    </location>
    <ligand>
        <name>UDP-N-acetyl-alpha-D-glucosamine</name>
        <dbReference type="ChEBI" id="CHEBI:57705"/>
    </ligand>
</feature>
<dbReference type="GO" id="GO:0005886">
    <property type="term" value="C:plasma membrane"/>
    <property type="evidence" value="ECO:0007669"/>
    <property type="project" value="UniProtKB-SubCell"/>
</dbReference>
<dbReference type="UniPathway" id="UPA00219"/>
<feature type="binding site" evidence="10">
    <location>
        <position position="135"/>
    </location>
    <ligand>
        <name>UDP-N-acetyl-alpha-D-glucosamine</name>
        <dbReference type="ChEBI" id="CHEBI:57705"/>
    </ligand>
</feature>
<evidence type="ECO:0000313" key="14">
    <source>
        <dbReference type="Proteomes" id="UP000179266"/>
    </source>
</evidence>
<dbReference type="Pfam" id="PF04101">
    <property type="entry name" value="Glyco_tran_28_C"/>
    <property type="match status" value="1"/>
</dbReference>
<dbReference type="GO" id="GO:0051991">
    <property type="term" value="F:UDP-N-acetyl-D-glucosamine:N-acetylmuramoyl-L-alanyl-D-glutamyl-meso-2,6-diaminopimelyl-D-alanyl-D-alanine-diphosphoundecaprenol 4-beta-N-acetylglucosaminlytransferase activity"/>
    <property type="evidence" value="ECO:0007669"/>
    <property type="project" value="RHEA"/>
</dbReference>
<dbReference type="GO" id="GO:0009252">
    <property type="term" value="P:peptidoglycan biosynthetic process"/>
    <property type="evidence" value="ECO:0007669"/>
    <property type="project" value="UniProtKB-UniRule"/>
</dbReference>
<dbReference type="GO" id="GO:0005975">
    <property type="term" value="P:carbohydrate metabolic process"/>
    <property type="evidence" value="ECO:0007669"/>
    <property type="project" value="InterPro"/>
</dbReference>
<dbReference type="InterPro" id="IPR007235">
    <property type="entry name" value="Glyco_trans_28_C"/>
</dbReference>
<dbReference type="GO" id="GO:0071555">
    <property type="term" value="P:cell wall organization"/>
    <property type="evidence" value="ECO:0007669"/>
    <property type="project" value="UniProtKB-KW"/>
</dbReference>
<keyword evidence="9 10" id="KW-0961">Cell wall biogenesis/degradation</keyword>
<gene>
    <name evidence="10" type="primary">murG</name>
    <name evidence="13" type="ORF">A2161_21175</name>
</gene>
<comment type="subcellular location">
    <subcellularLocation>
        <location evidence="10">Cell membrane</location>
        <topology evidence="10">Peripheral membrane protein</topology>
        <orientation evidence="10">Cytoplasmic side</orientation>
    </subcellularLocation>
</comment>
<accession>A0A1F7RP82</accession>
<comment type="similarity">
    <text evidence="10">Belongs to the glycosyltransferase 28 family. MurG subfamily.</text>
</comment>
<evidence type="ECO:0000259" key="11">
    <source>
        <dbReference type="Pfam" id="PF03033"/>
    </source>
</evidence>
<evidence type="ECO:0000313" key="13">
    <source>
        <dbReference type="EMBL" id="OGL43362.1"/>
    </source>
</evidence>
<feature type="binding site" evidence="10">
    <location>
        <begin position="15"/>
        <end position="17"/>
    </location>
    <ligand>
        <name>UDP-N-acetyl-alpha-D-glucosamine</name>
        <dbReference type="ChEBI" id="CHEBI:57705"/>
    </ligand>
</feature>
<protein>
    <recommendedName>
        <fullName evidence="10">UDP-N-acetylglucosamine--N-acetylmuramyl-(pentapeptide) pyrophosphoryl-undecaprenol N-acetylglucosamine transferase</fullName>
        <ecNumber evidence="10">2.4.1.227</ecNumber>
    </recommendedName>
    <alternativeName>
        <fullName evidence="10">Undecaprenyl-PP-MurNAc-pentapeptide-UDPGlcNAc GlcNAc transferase</fullName>
    </alternativeName>
</protein>
<dbReference type="GO" id="GO:0051301">
    <property type="term" value="P:cell division"/>
    <property type="evidence" value="ECO:0007669"/>
    <property type="project" value="UniProtKB-KW"/>
</dbReference>
<dbReference type="InterPro" id="IPR006009">
    <property type="entry name" value="GlcNAc_MurG"/>
</dbReference>
<dbReference type="PANTHER" id="PTHR21015">
    <property type="entry name" value="UDP-N-ACETYLGLUCOSAMINE--N-ACETYLMURAMYL-(PENTAPEPTIDE) PYROPHOSPHORYL-UNDECAPRENOL N-ACETYLGLUCOSAMINE TRANSFERASE 1"/>
    <property type="match status" value="1"/>
</dbReference>
<dbReference type="InterPro" id="IPR004276">
    <property type="entry name" value="GlycoTrans_28_N"/>
</dbReference>